<keyword evidence="5 14" id="KW-0418">Kinase</keyword>
<keyword evidence="4" id="KW-0808">Transferase</keyword>
<dbReference type="InterPro" id="IPR008207">
    <property type="entry name" value="Sig_transdc_His_kin_Hpt_dom"/>
</dbReference>
<dbReference type="InterPro" id="IPR004105">
    <property type="entry name" value="CheA-like_dim"/>
</dbReference>
<name>A0A0C1NJV8_9CYAN</name>
<dbReference type="InterPro" id="IPR036061">
    <property type="entry name" value="CheW-like_dom_sf"/>
</dbReference>
<dbReference type="Pfam" id="PF00072">
    <property type="entry name" value="Response_reg"/>
    <property type="match status" value="1"/>
</dbReference>
<dbReference type="Gene3D" id="1.20.120.160">
    <property type="entry name" value="HPT domain"/>
    <property type="match status" value="1"/>
</dbReference>
<dbReference type="AlphaFoldDB" id="A0A0C1NJV8"/>
<keyword evidence="16" id="KW-1185">Reference proteome</keyword>
<evidence type="ECO:0000259" key="10">
    <source>
        <dbReference type="PROSITE" id="PS50109"/>
    </source>
</evidence>
<dbReference type="PANTHER" id="PTHR43395:SF1">
    <property type="entry name" value="CHEMOTAXIS PROTEIN CHEA"/>
    <property type="match status" value="1"/>
</dbReference>
<dbReference type="GO" id="GO:0006935">
    <property type="term" value="P:chemotaxis"/>
    <property type="evidence" value="ECO:0007669"/>
    <property type="project" value="InterPro"/>
</dbReference>
<feature type="domain" description="Response regulatory" evidence="11">
    <location>
        <begin position="878"/>
        <end position="995"/>
    </location>
</feature>
<accession>A0A0C1NJV8</accession>
<dbReference type="CDD" id="cd00088">
    <property type="entry name" value="HPT"/>
    <property type="match status" value="1"/>
</dbReference>
<dbReference type="SMART" id="SM01231">
    <property type="entry name" value="H-kinase_dim"/>
    <property type="match status" value="1"/>
</dbReference>
<organism evidence="15">
    <name type="scientific">Tolypothrix bouteillei VB521301</name>
    <dbReference type="NCBI Taxonomy" id="1479485"/>
    <lineage>
        <taxon>Bacteria</taxon>
        <taxon>Bacillati</taxon>
        <taxon>Cyanobacteriota</taxon>
        <taxon>Cyanophyceae</taxon>
        <taxon>Nostocales</taxon>
        <taxon>Tolypothrichaceae</taxon>
        <taxon>Tolypothrix</taxon>
    </lineage>
</organism>
<dbReference type="SMART" id="SM00260">
    <property type="entry name" value="CheW"/>
    <property type="match status" value="1"/>
</dbReference>
<dbReference type="Gene3D" id="3.30.565.10">
    <property type="entry name" value="Histidine kinase-like ATPase, C-terminal domain"/>
    <property type="match status" value="1"/>
</dbReference>
<evidence type="ECO:0000256" key="4">
    <source>
        <dbReference type="ARBA" id="ARBA00022679"/>
    </source>
</evidence>
<protein>
    <recommendedName>
        <fullName evidence="2">histidine kinase</fullName>
        <ecNumber evidence="2">2.7.13.3</ecNumber>
    </recommendedName>
</protein>
<dbReference type="Proteomes" id="UP000029738">
    <property type="component" value="Unassembled WGS sequence"/>
</dbReference>
<dbReference type="Pfam" id="PF02518">
    <property type="entry name" value="HATPase_c"/>
    <property type="match status" value="1"/>
</dbReference>
<comment type="catalytic activity">
    <reaction evidence="1">
        <text>ATP + protein L-histidine = ADP + protein N-phospho-L-histidine.</text>
        <dbReference type="EC" id="2.7.13.3"/>
    </reaction>
</comment>
<dbReference type="InterPro" id="IPR004358">
    <property type="entry name" value="Sig_transdc_His_kin-like_C"/>
</dbReference>
<dbReference type="SMART" id="SM00448">
    <property type="entry name" value="REC"/>
    <property type="match status" value="1"/>
</dbReference>
<dbReference type="Gene3D" id="3.40.50.2300">
    <property type="match status" value="1"/>
</dbReference>
<evidence type="ECO:0000256" key="3">
    <source>
        <dbReference type="ARBA" id="ARBA00022553"/>
    </source>
</evidence>
<dbReference type="Pfam" id="PF01584">
    <property type="entry name" value="CheW"/>
    <property type="match status" value="1"/>
</dbReference>
<evidence type="ECO:0000256" key="7">
    <source>
        <dbReference type="PROSITE-ProRule" id="PRU00110"/>
    </source>
</evidence>
<evidence type="ECO:0000313" key="15">
    <source>
        <dbReference type="EMBL" id="KIE13106.1"/>
    </source>
</evidence>
<keyword evidence="3 8" id="KW-0597">Phosphoprotein</keyword>
<dbReference type="GO" id="GO:0005737">
    <property type="term" value="C:cytoplasm"/>
    <property type="evidence" value="ECO:0007669"/>
    <property type="project" value="InterPro"/>
</dbReference>
<feature type="modified residue" description="4-aspartylphosphate" evidence="8">
    <location>
        <position position="928"/>
    </location>
</feature>
<evidence type="ECO:0000256" key="1">
    <source>
        <dbReference type="ARBA" id="ARBA00000085"/>
    </source>
</evidence>
<feature type="region of interest" description="Disordered" evidence="9">
    <location>
        <begin position="259"/>
        <end position="336"/>
    </location>
</feature>
<comment type="caution">
    <text evidence="15">The sequence shown here is derived from an EMBL/GenBank/DDBJ whole genome shotgun (WGS) entry which is preliminary data.</text>
</comment>
<evidence type="ECO:0000256" key="5">
    <source>
        <dbReference type="ARBA" id="ARBA00022777"/>
    </source>
</evidence>
<evidence type="ECO:0000256" key="9">
    <source>
        <dbReference type="SAM" id="MobiDB-lite"/>
    </source>
</evidence>
<evidence type="ECO:0000313" key="14">
    <source>
        <dbReference type="EMBL" id="KAF3887935.1"/>
    </source>
</evidence>
<dbReference type="SUPFAM" id="SSF50341">
    <property type="entry name" value="CheW-like"/>
    <property type="match status" value="1"/>
</dbReference>
<feature type="domain" description="Histidine kinase" evidence="10">
    <location>
        <begin position="465"/>
        <end position="680"/>
    </location>
</feature>
<dbReference type="STRING" id="1479485.DA73_0206780"/>
<feature type="compositionally biased region" description="Pro residues" evidence="9">
    <location>
        <begin position="307"/>
        <end position="332"/>
    </location>
</feature>
<evidence type="ECO:0000256" key="8">
    <source>
        <dbReference type="PROSITE-ProRule" id="PRU00169"/>
    </source>
</evidence>
<dbReference type="InterPro" id="IPR036641">
    <property type="entry name" value="HPT_dom_sf"/>
</dbReference>
<dbReference type="OrthoDB" id="2079555at2"/>
<dbReference type="Gene3D" id="2.30.30.40">
    <property type="entry name" value="SH3 Domains"/>
    <property type="match status" value="1"/>
</dbReference>
<gene>
    <name evidence="15" type="ORF">DA73_0206780</name>
    <name evidence="14" type="ORF">DA73_0400022410</name>
</gene>
<dbReference type="EMBL" id="JHEG04000001">
    <property type="protein sequence ID" value="KAF3887935.1"/>
    <property type="molecule type" value="Genomic_DNA"/>
</dbReference>
<dbReference type="InterPro" id="IPR036890">
    <property type="entry name" value="HATPase_C_sf"/>
</dbReference>
<dbReference type="PANTHER" id="PTHR43395">
    <property type="entry name" value="SENSOR HISTIDINE KINASE CHEA"/>
    <property type="match status" value="1"/>
</dbReference>
<dbReference type="InterPro" id="IPR001789">
    <property type="entry name" value="Sig_transdc_resp-reg_receiver"/>
</dbReference>
<dbReference type="InterPro" id="IPR051315">
    <property type="entry name" value="Bact_Chemotaxis_CheA"/>
</dbReference>
<reference evidence="15" key="1">
    <citation type="journal article" date="2015" name="Genome Announc.">
        <title>Draft Genome Sequence of Tolypothrix boutellei Strain VB521301.</title>
        <authorList>
            <person name="Chandrababunaidu M.M."/>
            <person name="Singh D."/>
            <person name="Sen D."/>
            <person name="Bhan S."/>
            <person name="Das S."/>
            <person name="Gupta A."/>
            <person name="Adhikary S.P."/>
            <person name="Tripathy S."/>
        </authorList>
    </citation>
    <scope>NUCLEOTIDE SEQUENCE</scope>
    <source>
        <strain evidence="15">VB521301</strain>
    </source>
</reference>
<dbReference type="InterPro" id="IPR011006">
    <property type="entry name" value="CheY-like_superfamily"/>
</dbReference>
<evidence type="ECO:0000313" key="16">
    <source>
        <dbReference type="Proteomes" id="UP000029738"/>
    </source>
</evidence>
<dbReference type="InterPro" id="IPR005467">
    <property type="entry name" value="His_kinase_dom"/>
</dbReference>
<evidence type="ECO:0000256" key="2">
    <source>
        <dbReference type="ARBA" id="ARBA00012438"/>
    </source>
</evidence>
<dbReference type="SUPFAM" id="SSF47226">
    <property type="entry name" value="Histidine-containing phosphotransfer domain, HPT domain"/>
    <property type="match status" value="1"/>
</dbReference>
<reference evidence="14" key="2">
    <citation type="submission" date="2019-11" db="EMBL/GenBank/DDBJ databases">
        <title>Improved Assembly of Tolypothrix boutellei genome.</title>
        <authorList>
            <person name="Sarangi A.N."/>
            <person name="Mukherjee M."/>
            <person name="Ghosh S."/>
            <person name="Singh D."/>
            <person name="Das A."/>
            <person name="Kant S."/>
            <person name="Prusty A."/>
            <person name="Tripathy S."/>
        </authorList>
    </citation>
    <scope>NUCLEOTIDE SEQUENCE</scope>
    <source>
        <strain evidence="14">VB521301</strain>
    </source>
</reference>
<dbReference type="SUPFAM" id="SSF55874">
    <property type="entry name" value="ATPase domain of HSP90 chaperone/DNA topoisomerase II/histidine kinase"/>
    <property type="match status" value="1"/>
</dbReference>
<dbReference type="PROSITE" id="PS50894">
    <property type="entry name" value="HPT"/>
    <property type="match status" value="1"/>
</dbReference>
<dbReference type="FunFam" id="3.30.565.10:FF:000016">
    <property type="entry name" value="Chemotaxis protein CheA, putative"/>
    <property type="match status" value="1"/>
</dbReference>
<dbReference type="SMART" id="SM00073">
    <property type="entry name" value="HPT"/>
    <property type="match status" value="1"/>
</dbReference>
<dbReference type="SMART" id="SM00387">
    <property type="entry name" value="HATPase_c"/>
    <property type="match status" value="1"/>
</dbReference>
<dbReference type="Pfam" id="PF01627">
    <property type="entry name" value="Hpt"/>
    <property type="match status" value="1"/>
</dbReference>
<dbReference type="PROSITE" id="PS50110">
    <property type="entry name" value="RESPONSE_REGULATORY"/>
    <property type="match status" value="1"/>
</dbReference>
<evidence type="ECO:0000259" key="13">
    <source>
        <dbReference type="PROSITE" id="PS50894"/>
    </source>
</evidence>
<dbReference type="InterPro" id="IPR002545">
    <property type="entry name" value="CheW-lke_dom"/>
</dbReference>
<sequence length="1005" mass="111549">MICDPNYQAQLYHHFSLEAPELLKTMEQALLNLQQDESNLEQVRILMRATHTLKSIAATLELDTIKNIAHTLEDIFRAICQPNVVIEPEMKALFFEGYECLRDPLMAELSGSIVDTHMVEEQSSIVLSRLHEKLGHFLQDEAESFSDISFDCIQIVLQGNIIPELEKTAIAIVNAQSEEIFAILSNQIERFIGYAEALGLSGFLAIAQATTAALKNCPEQTSLIARLAIEDFQQAFSQIISNNNPTAGSPSNALQKLAEVKAEETPISSPSPPVSHSSTPLLPHSPTPSLPQSPTPPLPYSLTPSLPHSPTPSLPHSPTPPFPHSSTPPPIPSGVEATTIPLPKIVRVNVDHLEQLNYLNAELLTNQNHQFLQDGKMRNSLRKLLSRLRQLQQCLSDLQDWANPLLLHNGVQQCNPLISIYGALISKNSDSFDTLELDSYSKFHVFIKTLLEEASYLEQEIDAQEQLNRKTTQLLKKQQKLLTNSRDVLLDARMLPLGSILNRLHPVLQQLQTLHKKPISLTIKGNEVLIDKAIAERLYEPLLHLVRNAFDHGIEPAEIRQQHGKVVQGQIEIRAHYQGNQLIVDVQDDGQGLNFDAIRQQVIQRGIVTAETASTLNESQLTELLFEPGFSTTKKVNDLSGRGVGLDVVRVQLQGMQGKVAVHTEAQKGTTFSLQIPLSISINKLLVCQAGKKVYALAADTIDQILLPKASQVQYSEHGRVLRLATTSGINQSEQGELIPIYRLSEILDYSSQQPTEITSDSQSPEGNVVLPLLILPCDEQLLALEVDRIIWEQELVIRPFSKLVPSPSYVYGGTILADGRLTLVINGAALLQHIHDRKAQTIQDFWRQSSSTARSGFLAPSRTQPAMSPKFENSKCTVMIVDDSMTLRQALILTLQQAGYRTLQARDGYEAIAHFKTHSRVNLIICDIEMPHMNGFEFLAHRMSNENIAQIPILIVSSRTALKHRQLALKLGATAYLTKPYSEQELLSTVAQVLKGQGANLAYS</sequence>
<keyword evidence="6" id="KW-0902">Two-component regulatory system</keyword>
<dbReference type="PROSITE" id="PS50851">
    <property type="entry name" value="CHEW"/>
    <property type="match status" value="1"/>
</dbReference>
<feature type="compositionally biased region" description="Pro residues" evidence="9">
    <location>
        <begin position="283"/>
        <end position="299"/>
    </location>
</feature>
<dbReference type="PRINTS" id="PR00344">
    <property type="entry name" value="BCTRLSENSOR"/>
</dbReference>
<dbReference type="InterPro" id="IPR003594">
    <property type="entry name" value="HATPase_dom"/>
</dbReference>
<proteinExistence type="predicted"/>
<feature type="modified residue" description="Phosphohistidine" evidence="7">
    <location>
        <position position="51"/>
    </location>
</feature>
<feature type="domain" description="HPt" evidence="13">
    <location>
        <begin position="4"/>
        <end position="108"/>
    </location>
</feature>
<dbReference type="EMBL" id="JHEG02000019">
    <property type="protein sequence ID" value="KIE13106.1"/>
    <property type="molecule type" value="Genomic_DNA"/>
</dbReference>
<dbReference type="SUPFAM" id="SSF52172">
    <property type="entry name" value="CheY-like"/>
    <property type="match status" value="1"/>
</dbReference>
<feature type="domain" description="CheW-like" evidence="12">
    <location>
        <begin position="682"/>
        <end position="837"/>
    </location>
</feature>
<dbReference type="RefSeq" id="WP_050045283.1">
    <property type="nucleotide sequence ID" value="NZ_JHEG04000001.1"/>
</dbReference>
<evidence type="ECO:0000259" key="11">
    <source>
        <dbReference type="PROSITE" id="PS50110"/>
    </source>
</evidence>
<dbReference type="EC" id="2.7.13.3" evidence="2"/>
<evidence type="ECO:0000256" key="6">
    <source>
        <dbReference type="ARBA" id="ARBA00023012"/>
    </source>
</evidence>
<evidence type="ECO:0000259" key="12">
    <source>
        <dbReference type="PROSITE" id="PS50851"/>
    </source>
</evidence>
<dbReference type="PROSITE" id="PS50109">
    <property type="entry name" value="HIS_KIN"/>
    <property type="match status" value="1"/>
</dbReference>
<dbReference type="GO" id="GO:0000155">
    <property type="term" value="F:phosphorelay sensor kinase activity"/>
    <property type="evidence" value="ECO:0007669"/>
    <property type="project" value="InterPro"/>
</dbReference>